<evidence type="ECO:0000313" key="1">
    <source>
        <dbReference type="EMBL" id="PIL17337.1"/>
    </source>
</evidence>
<protein>
    <submittedName>
        <fullName evidence="1">Uncharacterized protein</fullName>
    </submittedName>
</protein>
<comment type="caution">
    <text evidence="1">The sequence shown here is derived from an EMBL/GenBank/DDBJ whole genome shotgun (WGS) entry which is preliminary data.</text>
</comment>
<dbReference type="AlphaFoldDB" id="A0A2G8R723"/>
<accession>A0A2G8R723</accession>
<organism evidence="1 2">
    <name type="scientific">Puniceibacterium antarcticum</name>
    <dbReference type="NCBI Taxonomy" id="1206336"/>
    <lineage>
        <taxon>Bacteria</taxon>
        <taxon>Pseudomonadati</taxon>
        <taxon>Pseudomonadota</taxon>
        <taxon>Alphaproteobacteria</taxon>
        <taxon>Rhodobacterales</taxon>
        <taxon>Paracoccaceae</taxon>
        <taxon>Puniceibacterium</taxon>
    </lineage>
</organism>
<name>A0A2G8R723_9RHOB</name>
<reference evidence="1 2" key="1">
    <citation type="submission" date="2013-09" db="EMBL/GenBank/DDBJ databases">
        <title>Genome sequencing of Phaeobacter antarcticus sp. nov. SM1211.</title>
        <authorList>
            <person name="Zhang X.-Y."/>
            <person name="Liu C."/>
            <person name="Chen X.-L."/>
            <person name="Xie B.-B."/>
            <person name="Qin Q.-L."/>
            <person name="Rong J.-C."/>
            <person name="Zhang Y.-Z."/>
        </authorList>
    </citation>
    <scope>NUCLEOTIDE SEQUENCE [LARGE SCALE GENOMIC DNA]</scope>
    <source>
        <strain evidence="1 2">SM1211</strain>
    </source>
</reference>
<gene>
    <name evidence="1" type="ORF">P775_24350</name>
</gene>
<sequence>MPAAQVTKVTIRQLLPFKNTHSSTVAVQERSGDIAPIPQMHIVRFRNIEGSE</sequence>
<evidence type="ECO:0000313" key="2">
    <source>
        <dbReference type="Proteomes" id="UP000231259"/>
    </source>
</evidence>
<keyword evidence="2" id="KW-1185">Reference proteome</keyword>
<dbReference type="Proteomes" id="UP000231259">
    <property type="component" value="Unassembled WGS sequence"/>
</dbReference>
<proteinExistence type="predicted"/>
<dbReference type="EMBL" id="AWWI01000167">
    <property type="protein sequence ID" value="PIL17337.1"/>
    <property type="molecule type" value="Genomic_DNA"/>
</dbReference>